<name>Q5BDA9_EMENI</name>
<accession>Q5BDA9</accession>
<feature type="region of interest" description="Disordered" evidence="1">
    <location>
        <begin position="1"/>
        <end position="45"/>
    </location>
</feature>
<evidence type="ECO:0000313" key="3">
    <source>
        <dbReference type="Proteomes" id="UP000000560"/>
    </source>
</evidence>
<sequence>MAPVCSASRLGDYGSVPSSTRQPAKTEIDNASSTGSSTAKLCGTDPGAWAVATENETGGKEPSETIGDDWSSGYTLRTEHRARFNSQQPLTNPMRHNAPLIRPIDFLGLWPEPDLRTRLVT</sequence>
<organism evidence="2 3">
    <name type="scientific">Emericella nidulans (strain FGSC A4 / ATCC 38163 / CBS 112.46 / NRRL 194 / M139)</name>
    <name type="common">Aspergillus nidulans</name>
    <dbReference type="NCBI Taxonomy" id="227321"/>
    <lineage>
        <taxon>Eukaryota</taxon>
        <taxon>Fungi</taxon>
        <taxon>Dikarya</taxon>
        <taxon>Ascomycota</taxon>
        <taxon>Pezizomycotina</taxon>
        <taxon>Eurotiomycetes</taxon>
        <taxon>Eurotiomycetidae</taxon>
        <taxon>Eurotiales</taxon>
        <taxon>Aspergillaceae</taxon>
        <taxon>Aspergillus</taxon>
        <taxon>Aspergillus subgen. Nidulantes</taxon>
    </lineage>
</organism>
<accession>C8VME2</accession>
<dbReference type="AlphaFoldDB" id="Q5BDA9"/>
<dbReference type="RefSeq" id="XP_659075.1">
    <property type="nucleotide sequence ID" value="XM_653983.1"/>
</dbReference>
<dbReference type="Proteomes" id="UP000000560">
    <property type="component" value="Chromosome VII"/>
</dbReference>
<dbReference type="EMBL" id="BN001307">
    <property type="protein sequence ID" value="CBF84926.1"/>
    <property type="molecule type" value="Genomic_DNA"/>
</dbReference>
<dbReference type="GeneID" id="2875030"/>
<evidence type="ECO:0000256" key="1">
    <source>
        <dbReference type="SAM" id="MobiDB-lite"/>
    </source>
</evidence>
<reference evidence="3" key="2">
    <citation type="journal article" date="2009" name="Fungal Genet. Biol.">
        <title>The 2008 update of the Aspergillus nidulans genome annotation: a community effort.</title>
        <authorList>
            <person name="Wortman J.R."/>
            <person name="Gilsenan J.M."/>
            <person name="Joardar V."/>
            <person name="Deegan J."/>
            <person name="Clutterbuck J."/>
            <person name="Andersen M.R."/>
            <person name="Archer D."/>
            <person name="Bencina M."/>
            <person name="Braus G."/>
            <person name="Coutinho P."/>
            <person name="von Dohren H."/>
            <person name="Doonan J."/>
            <person name="Driessen A.J."/>
            <person name="Durek P."/>
            <person name="Espeso E."/>
            <person name="Fekete E."/>
            <person name="Flipphi M."/>
            <person name="Estrada C.G."/>
            <person name="Geysens S."/>
            <person name="Goldman G."/>
            <person name="de Groot P.W."/>
            <person name="Hansen K."/>
            <person name="Harris S.D."/>
            <person name="Heinekamp T."/>
            <person name="Helmstaedt K."/>
            <person name="Henrissat B."/>
            <person name="Hofmann G."/>
            <person name="Homan T."/>
            <person name="Horio T."/>
            <person name="Horiuchi H."/>
            <person name="James S."/>
            <person name="Jones M."/>
            <person name="Karaffa L."/>
            <person name="Karanyi Z."/>
            <person name="Kato M."/>
            <person name="Keller N."/>
            <person name="Kelly D.E."/>
            <person name="Kiel J.A."/>
            <person name="Kim J.M."/>
            <person name="van der Klei I.J."/>
            <person name="Klis F.M."/>
            <person name="Kovalchuk A."/>
            <person name="Krasevec N."/>
            <person name="Kubicek C.P."/>
            <person name="Liu B."/>
            <person name="Maccabe A."/>
            <person name="Meyer V."/>
            <person name="Mirabito P."/>
            <person name="Miskei M."/>
            <person name="Mos M."/>
            <person name="Mullins J."/>
            <person name="Nelson D.R."/>
            <person name="Nielsen J."/>
            <person name="Oakley B.R."/>
            <person name="Osmani S.A."/>
            <person name="Pakula T."/>
            <person name="Paszewski A."/>
            <person name="Paulsen I."/>
            <person name="Pilsyk S."/>
            <person name="Pocsi I."/>
            <person name="Punt P.J."/>
            <person name="Ram A.F."/>
            <person name="Ren Q."/>
            <person name="Robellet X."/>
            <person name="Robson G."/>
            <person name="Seiboth B."/>
            <person name="van Solingen P."/>
            <person name="Specht T."/>
            <person name="Sun J."/>
            <person name="Taheri-Talesh N."/>
            <person name="Takeshita N."/>
            <person name="Ussery D."/>
            <person name="vanKuyk P.A."/>
            <person name="Visser H."/>
            <person name="van de Vondervoort P.J."/>
            <person name="de Vries R.P."/>
            <person name="Walton J."/>
            <person name="Xiang X."/>
            <person name="Xiong Y."/>
            <person name="Zeng A.P."/>
            <person name="Brandt B.W."/>
            <person name="Cornell M.J."/>
            <person name="van den Hondel C.A."/>
            <person name="Visser J."/>
            <person name="Oliver S.G."/>
            <person name="Turner G."/>
        </authorList>
    </citation>
    <scope>GENOME REANNOTATION</scope>
    <source>
        <strain evidence="3">FGSC A4 / ATCC 38163 / CBS 112.46 / NRRL 194 / M139</strain>
    </source>
</reference>
<dbReference type="VEuPathDB" id="FungiDB:AN1471"/>
<evidence type="ECO:0000313" key="2">
    <source>
        <dbReference type="EMBL" id="CBF84926.1"/>
    </source>
</evidence>
<keyword evidence="3" id="KW-1185">Reference proteome</keyword>
<dbReference type="HOGENOM" id="CLU_2038044_0_0_1"/>
<feature type="region of interest" description="Disordered" evidence="1">
    <location>
        <begin position="53"/>
        <end position="72"/>
    </location>
</feature>
<dbReference type="InParanoid" id="Q5BDA9"/>
<protein>
    <submittedName>
        <fullName evidence="2">Uncharacterized protein</fullName>
    </submittedName>
</protein>
<feature type="compositionally biased region" description="Polar residues" evidence="1">
    <location>
        <begin position="16"/>
        <end position="39"/>
    </location>
</feature>
<proteinExistence type="predicted"/>
<dbReference type="KEGG" id="ani:ANIA_01471"/>
<gene>
    <name evidence="2" type="ORF">ANIA_01471</name>
</gene>
<reference evidence="3" key="1">
    <citation type="journal article" date="2005" name="Nature">
        <title>Sequencing of Aspergillus nidulans and comparative analysis with A. fumigatus and A. oryzae.</title>
        <authorList>
            <person name="Galagan J.E."/>
            <person name="Calvo S.E."/>
            <person name="Cuomo C."/>
            <person name="Ma L.J."/>
            <person name="Wortman J.R."/>
            <person name="Batzoglou S."/>
            <person name="Lee S.I."/>
            <person name="Basturkmen M."/>
            <person name="Spevak C.C."/>
            <person name="Clutterbuck J."/>
            <person name="Kapitonov V."/>
            <person name="Jurka J."/>
            <person name="Scazzocchio C."/>
            <person name="Farman M."/>
            <person name="Butler J."/>
            <person name="Purcell S."/>
            <person name="Harris S."/>
            <person name="Braus G.H."/>
            <person name="Draht O."/>
            <person name="Busch S."/>
            <person name="D'Enfert C."/>
            <person name="Bouchier C."/>
            <person name="Goldman G.H."/>
            <person name="Bell-Pedersen D."/>
            <person name="Griffiths-Jones S."/>
            <person name="Doonan J.H."/>
            <person name="Yu J."/>
            <person name="Vienken K."/>
            <person name="Pain A."/>
            <person name="Freitag M."/>
            <person name="Selker E.U."/>
            <person name="Archer D.B."/>
            <person name="Penalva M.A."/>
            <person name="Oakley B.R."/>
            <person name="Momany M."/>
            <person name="Tanaka T."/>
            <person name="Kumagai T."/>
            <person name="Asai K."/>
            <person name="Machida M."/>
            <person name="Nierman W.C."/>
            <person name="Denning D.W."/>
            <person name="Caddick M."/>
            <person name="Hynes M."/>
            <person name="Paoletti M."/>
            <person name="Fischer R."/>
            <person name="Miller B."/>
            <person name="Dyer P."/>
            <person name="Sachs M.S."/>
            <person name="Osmani S.A."/>
            <person name="Birren B.W."/>
        </authorList>
    </citation>
    <scope>NUCLEOTIDE SEQUENCE [LARGE SCALE GENOMIC DNA]</scope>
    <source>
        <strain evidence="3">FGSC A4 / ATCC 38163 / CBS 112.46 / NRRL 194 / M139</strain>
    </source>
</reference>